<dbReference type="EMBL" id="QXFU01001176">
    <property type="protein sequence ID" value="KAE9008627.1"/>
    <property type="molecule type" value="Genomic_DNA"/>
</dbReference>
<evidence type="ECO:0000313" key="6">
    <source>
        <dbReference type="Proteomes" id="UP000435112"/>
    </source>
</evidence>
<dbReference type="Proteomes" id="UP000434957">
    <property type="component" value="Unassembled WGS sequence"/>
</dbReference>
<name>A0A6A3KVA1_9STRA</name>
<dbReference type="Proteomes" id="UP000435112">
    <property type="component" value="Unassembled WGS sequence"/>
</dbReference>
<dbReference type="AlphaFoldDB" id="A0A6A3KVA1"/>
<keyword evidence="5" id="KW-1185">Reference proteome</keyword>
<gene>
    <name evidence="2" type="ORF">PR001_g15917</name>
    <name evidence="1" type="ORF">PR002_g15842</name>
    <name evidence="3" type="ORF">PR003_g17746</name>
</gene>
<evidence type="ECO:0000313" key="5">
    <source>
        <dbReference type="Proteomes" id="UP000434957"/>
    </source>
</evidence>
<evidence type="ECO:0000313" key="1">
    <source>
        <dbReference type="EMBL" id="KAE9008627.1"/>
    </source>
</evidence>
<dbReference type="OrthoDB" id="10280472at2759"/>
<proteinExistence type="predicted"/>
<accession>A0A6A3KVA1</accession>
<sequence>MTGRQSTNSKSTLAKSTRALEKKHVTLRAKFQEQNEYLEITLAVRQGVTTDLQAKRKQVPELEREVARLTLAMSKWCEFVELVAAHEAERQLHALG</sequence>
<dbReference type="EMBL" id="QXFV01001226">
    <property type="protein sequence ID" value="KAE9011416.1"/>
    <property type="molecule type" value="Genomic_DNA"/>
</dbReference>
<protein>
    <submittedName>
        <fullName evidence="2">Uncharacterized protein</fullName>
    </submittedName>
</protein>
<evidence type="ECO:0000313" key="2">
    <source>
        <dbReference type="EMBL" id="KAE9011416.1"/>
    </source>
</evidence>
<evidence type="ECO:0000313" key="4">
    <source>
        <dbReference type="Proteomes" id="UP000429607"/>
    </source>
</evidence>
<organism evidence="2 4">
    <name type="scientific">Phytophthora rubi</name>
    <dbReference type="NCBI Taxonomy" id="129364"/>
    <lineage>
        <taxon>Eukaryota</taxon>
        <taxon>Sar</taxon>
        <taxon>Stramenopiles</taxon>
        <taxon>Oomycota</taxon>
        <taxon>Peronosporomycetes</taxon>
        <taxon>Peronosporales</taxon>
        <taxon>Peronosporaceae</taxon>
        <taxon>Phytophthora</taxon>
    </lineage>
</organism>
<evidence type="ECO:0000313" key="3">
    <source>
        <dbReference type="EMBL" id="KAE9320311.1"/>
    </source>
</evidence>
<dbReference type="EMBL" id="QXFT01001376">
    <property type="protein sequence ID" value="KAE9320311.1"/>
    <property type="molecule type" value="Genomic_DNA"/>
</dbReference>
<comment type="caution">
    <text evidence="2">The sequence shown here is derived from an EMBL/GenBank/DDBJ whole genome shotgun (WGS) entry which is preliminary data.</text>
</comment>
<reference evidence="4 6" key="1">
    <citation type="submission" date="2018-09" db="EMBL/GenBank/DDBJ databases">
        <title>Genomic investigation of the strawberry pathogen Phytophthora fragariae indicates pathogenicity is determined by transcriptional variation in three key races.</title>
        <authorList>
            <person name="Adams T.M."/>
            <person name="Armitage A.D."/>
            <person name="Sobczyk M.K."/>
            <person name="Bates H.J."/>
            <person name="Dunwell J.M."/>
            <person name="Nellist C.F."/>
            <person name="Harrison R.J."/>
        </authorList>
    </citation>
    <scope>NUCLEOTIDE SEQUENCE [LARGE SCALE GENOMIC DNA]</scope>
    <source>
        <strain evidence="2 4">SCRP249</strain>
        <strain evidence="1 6">SCRP324</strain>
        <strain evidence="3 5">SCRP333</strain>
    </source>
</reference>
<dbReference type="Proteomes" id="UP000429607">
    <property type="component" value="Unassembled WGS sequence"/>
</dbReference>